<comment type="similarity">
    <text evidence="1">Belongs to the LysR transcriptional regulatory family.</text>
</comment>
<keyword evidence="4" id="KW-0804">Transcription</keyword>
<dbReference type="InterPro" id="IPR036388">
    <property type="entry name" value="WH-like_DNA-bd_sf"/>
</dbReference>
<protein>
    <submittedName>
        <fullName evidence="6">LysR family transcriptional regulator</fullName>
    </submittedName>
</protein>
<keyword evidence="2" id="KW-0805">Transcription regulation</keyword>
<evidence type="ECO:0000313" key="6">
    <source>
        <dbReference type="EMBL" id="MCX5463735.1"/>
    </source>
</evidence>
<keyword evidence="7" id="KW-1185">Reference proteome</keyword>
<keyword evidence="3" id="KW-0238">DNA-binding</keyword>
<dbReference type="InterPro" id="IPR005119">
    <property type="entry name" value="LysR_subst-bd"/>
</dbReference>
<gene>
    <name evidence="6" type="ORF">OSH09_06035</name>
</gene>
<dbReference type="InterPro" id="IPR036390">
    <property type="entry name" value="WH_DNA-bd_sf"/>
</dbReference>
<dbReference type="Pfam" id="PF03466">
    <property type="entry name" value="LysR_substrate"/>
    <property type="match status" value="1"/>
</dbReference>
<dbReference type="Gene3D" id="1.10.10.10">
    <property type="entry name" value="Winged helix-like DNA-binding domain superfamily/Winged helix DNA-binding domain"/>
    <property type="match status" value="1"/>
</dbReference>
<proteinExistence type="inferred from homology"/>
<evidence type="ECO:0000256" key="4">
    <source>
        <dbReference type="ARBA" id="ARBA00023163"/>
    </source>
</evidence>
<dbReference type="PANTHER" id="PTHR30419:SF30">
    <property type="entry name" value="LYSR FAMILY TRANSCRIPTIONAL REGULATOR"/>
    <property type="match status" value="1"/>
</dbReference>
<dbReference type="InterPro" id="IPR050950">
    <property type="entry name" value="HTH-type_LysR_regulators"/>
</dbReference>
<dbReference type="Proteomes" id="UP001209916">
    <property type="component" value="Unassembled WGS sequence"/>
</dbReference>
<name>A0ABT3VNA6_9BURK</name>
<organism evidence="6 7">
    <name type="scientific">Alcaligenes parafaecalis</name>
    <dbReference type="NCBI Taxonomy" id="171260"/>
    <lineage>
        <taxon>Bacteria</taxon>
        <taxon>Pseudomonadati</taxon>
        <taxon>Pseudomonadota</taxon>
        <taxon>Betaproteobacteria</taxon>
        <taxon>Burkholderiales</taxon>
        <taxon>Alcaligenaceae</taxon>
        <taxon>Alcaligenes</taxon>
    </lineage>
</organism>
<dbReference type="InterPro" id="IPR000847">
    <property type="entry name" value="LysR_HTH_N"/>
</dbReference>
<dbReference type="Pfam" id="PF00126">
    <property type="entry name" value="HTH_1"/>
    <property type="match status" value="1"/>
</dbReference>
<sequence>MKSLQFGMVYNLNELRAFLAVVETGSLGRAADKMNLTQPALSRIIKRLEEAVGEPLFERHSGGMRLTAFGTALAPHAQTLSQEEQIARNEMNRLRGLATGVLRIGVTAGTSAIFAPTAIAAYLDRWPGIEIEVTEGIWNGLVEKLENYHLDLLIAPETIETERTVAGDEKWSETMRVVVGAQHPLLSRPQVTMEDLLQERWCFVPKNTEPHNRLMALFLDEGLSAPTVTVSSLSIPLLKSLVTQSGFISWLGRPMYLAELQAGMVQEIMVEGMNQERRFSTYYRRFGRLPGPALKFLDEIQNLINKKSVKT</sequence>
<reference evidence="6 7" key="1">
    <citation type="submission" date="2022-11" db="EMBL/GenBank/DDBJ databases">
        <title>Biodiversity and phylogenetic relationships of bacteria.</title>
        <authorList>
            <person name="Machado R.A.R."/>
            <person name="Bhat A."/>
            <person name="Loulou A."/>
            <person name="Kallel S."/>
        </authorList>
    </citation>
    <scope>NUCLEOTIDE SEQUENCE [LARGE SCALE GENOMIC DNA]</scope>
    <source>
        <strain evidence="6 7">DSM 13975</strain>
    </source>
</reference>
<dbReference type="PANTHER" id="PTHR30419">
    <property type="entry name" value="HTH-TYPE TRANSCRIPTIONAL REGULATOR YBHD"/>
    <property type="match status" value="1"/>
</dbReference>
<evidence type="ECO:0000256" key="3">
    <source>
        <dbReference type="ARBA" id="ARBA00023125"/>
    </source>
</evidence>
<dbReference type="Gene3D" id="3.40.190.290">
    <property type="match status" value="1"/>
</dbReference>
<dbReference type="PRINTS" id="PR00039">
    <property type="entry name" value="HTHLYSR"/>
</dbReference>
<dbReference type="SUPFAM" id="SSF46785">
    <property type="entry name" value="Winged helix' DNA-binding domain"/>
    <property type="match status" value="1"/>
</dbReference>
<evidence type="ECO:0000259" key="5">
    <source>
        <dbReference type="PROSITE" id="PS50931"/>
    </source>
</evidence>
<evidence type="ECO:0000256" key="1">
    <source>
        <dbReference type="ARBA" id="ARBA00009437"/>
    </source>
</evidence>
<comment type="caution">
    <text evidence="6">The sequence shown here is derived from an EMBL/GenBank/DDBJ whole genome shotgun (WGS) entry which is preliminary data.</text>
</comment>
<dbReference type="EMBL" id="JAPKNA010000001">
    <property type="protein sequence ID" value="MCX5463735.1"/>
    <property type="molecule type" value="Genomic_DNA"/>
</dbReference>
<feature type="domain" description="HTH lysR-type" evidence="5">
    <location>
        <begin position="10"/>
        <end position="67"/>
    </location>
</feature>
<evidence type="ECO:0000313" key="7">
    <source>
        <dbReference type="Proteomes" id="UP001209916"/>
    </source>
</evidence>
<accession>A0ABT3VNA6</accession>
<dbReference type="RefSeq" id="WP_266120436.1">
    <property type="nucleotide sequence ID" value="NZ_JAPKNA010000001.1"/>
</dbReference>
<dbReference type="PROSITE" id="PS50931">
    <property type="entry name" value="HTH_LYSR"/>
    <property type="match status" value="1"/>
</dbReference>
<evidence type="ECO:0000256" key="2">
    <source>
        <dbReference type="ARBA" id="ARBA00023015"/>
    </source>
</evidence>
<dbReference type="SUPFAM" id="SSF53850">
    <property type="entry name" value="Periplasmic binding protein-like II"/>
    <property type="match status" value="1"/>
</dbReference>